<dbReference type="PROSITE" id="PS50943">
    <property type="entry name" value="HTH_CROC1"/>
    <property type="match status" value="1"/>
</dbReference>
<dbReference type="InterPro" id="IPR010982">
    <property type="entry name" value="Lambda_DNA-bd_dom_sf"/>
</dbReference>
<dbReference type="InterPro" id="IPR001387">
    <property type="entry name" value="Cro/C1-type_HTH"/>
</dbReference>
<dbReference type="Gene3D" id="1.10.260.40">
    <property type="entry name" value="lambda repressor-like DNA-binding domains"/>
    <property type="match status" value="1"/>
</dbReference>
<dbReference type="RefSeq" id="WP_103161268.1">
    <property type="nucleotide sequence ID" value="NZ_BKAW01000003.1"/>
</dbReference>
<dbReference type="AlphaFoldDB" id="A0AB34AF19"/>
<sequence length="83" mass="9714">MILNLKRLRAERIACGITQDEMAHKMGWKTRTPYAKRENGFVDIGANEFIKMAKILGYETNNLDIFFTHNVLDREQNKNKEVN</sequence>
<reference evidence="2 3" key="1">
    <citation type="submission" date="2019-07" db="EMBL/GenBank/DDBJ databases">
        <title>Whole genome shotgun sequence of Staphylococcus cohnii subsp. urealyticus NBRC 109766.</title>
        <authorList>
            <person name="Hosoyama A."/>
            <person name="Uohara A."/>
            <person name="Ohji S."/>
            <person name="Ichikawa N."/>
        </authorList>
    </citation>
    <scope>NUCLEOTIDE SEQUENCE [LARGE SCALE GENOMIC DNA]</scope>
    <source>
        <strain evidence="2 3">NBRC 109766</strain>
    </source>
</reference>
<dbReference type="SMART" id="SM00530">
    <property type="entry name" value="HTH_XRE"/>
    <property type="match status" value="1"/>
</dbReference>
<evidence type="ECO:0000313" key="2">
    <source>
        <dbReference type="EMBL" id="GEQ01940.1"/>
    </source>
</evidence>
<keyword evidence="3" id="KW-1185">Reference proteome</keyword>
<evidence type="ECO:0000313" key="3">
    <source>
        <dbReference type="Proteomes" id="UP000321839"/>
    </source>
</evidence>
<comment type="caution">
    <text evidence="2">The sequence shown here is derived from an EMBL/GenBank/DDBJ whole genome shotgun (WGS) entry which is preliminary data.</text>
</comment>
<feature type="domain" description="HTH cro/C1-type" evidence="1">
    <location>
        <begin position="8"/>
        <end position="63"/>
    </location>
</feature>
<dbReference type="EMBL" id="BKAW01000003">
    <property type="protein sequence ID" value="GEQ01940.1"/>
    <property type="molecule type" value="Genomic_DNA"/>
</dbReference>
<dbReference type="CDD" id="cd00093">
    <property type="entry name" value="HTH_XRE"/>
    <property type="match status" value="1"/>
</dbReference>
<protein>
    <submittedName>
        <fullName evidence="2">Transcriptional regulator</fullName>
    </submittedName>
</protein>
<dbReference type="GO" id="GO:0003677">
    <property type="term" value="F:DNA binding"/>
    <property type="evidence" value="ECO:0007669"/>
    <property type="project" value="InterPro"/>
</dbReference>
<evidence type="ECO:0000259" key="1">
    <source>
        <dbReference type="PROSITE" id="PS50943"/>
    </source>
</evidence>
<dbReference type="Proteomes" id="UP000321839">
    <property type="component" value="Unassembled WGS sequence"/>
</dbReference>
<proteinExistence type="predicted"/>
<organism evidence="2 3">
    <name type="scientific">Staphylococcus ureilyticus</name>
    <name type="common">Staphylococcus cohnii subsp. urealyticus</name>
    <dbReference type="NCBI Taxonomy" id="94138"/>
    <lineage>
        <taxon>Bacteria</taxon>
        <taxon>Bacillati</taxon>
        <taxon>Bacillota</taxon>
        <taxon>Bacilli</taxon>
        <taxon>Bacillales</taxon>
        <taxon>Staphylococcaceae</taxon>
        <taxon>Staphylococcus</taxon>
        <taxon>Staphylococcus cohnii species complex</taxon>
    </lineage>
</organism>
<name>A0AB34AF19_STAUR</name>
<accession>A0AB34AF19</accession>
<dbReference type="Pfam" id="PF01381">
    <property type="entry name" value="HTH_3"/>
    <property type="match status" value="1"/>
</dbReference>
<dbReference type="SUPFAM" id="SSF47413">
    <property type="entry name" value="lambda repressor-like DNA-binding domains"/>
    <property type="match status" value="1"/>
</dbReference>
<gene>
    <name evidence="2" type="primary">pi356</name>
    <name evidence="2" type="ORF">SCO02_03810</name>
</gene>